<dbReference type="EMBL" id="JACSQD010000003">
    <property type="protein sequence ID" value="MBD7995125.1"/>
    <property type="molecule type" value="Genomic_DNA"/>
</dbReference>
<sequence length="238" mass="25336">MQLDTSTISIIQLAWSRRLGLDDDALAAADRHERIYDVQEEASEVSFVRLFGREVFSGPAWAVRQVRSKSAAELSSGAALMRLSADHGGRGSGTEHLYYADFYPEVPASELAVAEDPRYAEALERLCPPDDVLEAKLSGREALFLLMDDANPEYPAPLAGAGYSIRDGILADMGALTAPDHRTRGLGSYISAIAVEDAMAAGLIPQWRAPFNNVGAARTAAGAGFVPAGIRTSVALSA</sequence>
<dbReference type="RefSeq" id="WP_191807498.1">
    <property type="nucleotide sequence ID" value="NZ_JACSQD010000003.1"/>
</dbReference>
<comment type="caution">
    <text evidence="1">The sequence shown here is derived from an EMBL/GenBank/DDBJ whole genome shotgun (WGS) entry which is preliminary data.</text>
</comment>
<gene>
    <name evidence="1" type="ORF">H9639_07440</name>
</gene>
<accession>A0ABR8URE1</accession>
<dbReference type="Gene3D" id="3.40.630.30">
    <property type="match status" value="1"/>
</dbReference>
<name>A0ABR8URE1_9MICC</name>
<protein>
    <submittedName>
        <fullName evidence="1">GNAT family N-acetyltransferase</fullName>
    </submittedName>
</protein>
<proteinExistence type="predicted"/>
<evidence type="ECO:0000313" key="1">
    <source>
        <dbReference type="EMBL" id="MBD7995125.1"/>
    </source>
</evidence>
<dbReference type="InterPro" id="IPR016181">
    <property type="entry name" value="Acyl_CoA_acyltransferase"/>
</dbReference>
<dbReference type="Proteomes" id="UP000609874">
    <property type="component" value="Unassembled WGS sequence"/>
</dbReference>
<organism evidence="1 2">
    <name type="scientific">Arthrobacter gallicola</name>
    <dbReference type="NCBI Taxonomy" id="2762225"/>
    <lineage>
        <taxon>Bacteria</taxon>
        <taxon>Bacillati</taxon>
        <taxon>Actinomycetota</taxon>
        <taxon>Actinomycetes</taxon>
        <taxon>Micrococcales</taxon>
        <taxon>Micrococcaceae</taxon>
        <taxon>Arthrobacter</taxon>
    </lineage>
</organism>
<keyword evidence="2" id="KW-1185">Reference proteome</keyword>
<dbReference type="SUPFAM" id="SSF55729">
    <property type="entry name" value="Acyl-CoA N-acyltransferases (Nat)"/>
    <property type="match status" value="1"/>
</dbReference>
<reference evidence="1 2" key="1">
    <citation type="submission" date="2020-08" db="EMBL/GenBank/DDBJ databases">
        <title>A Genomic Blueprint of the Chicken Gut Microbiome.</title>
        <authorList>
            <person name="Gilroy R."/>
            <person name="Ravi A."/>
            <person name="Getino M."/>
            <person name="Pursley I."/>
            <person name="Horton D.L."/>
            <person name="Alikhan N.-F."/>
            <person name="Baker D."/>
            <person name="Gharbi K."/>
            <person name="Hall N."/>
            <person name="Watson M."/>
            <person name="Adriaenssens E.M."/>
            <person name="Foster-Nyarko E."/>
            <person name="Jarju S."/>
            <person name="Secka A."/>
            <person name="Antonio M."/>
            <person name="Oren A."/>
            <person name="Chaudhuri R."/>
            <person name="La Ragione R.M."/>
            <person name="Hildebrand F."/>
            <person name="Pallen M.J."/>
        </authorList>
    </citation>
    <scope>NUCLEOTIDE SEQUENCE [LARGE SCALE GENOMIC DNA]</scope>
    <source>
        <strain evidence="1 2">Sa2CUA1</strain>
    </source>
</reference>
<evidence type="ECO:0000313" key="2">
    <source>
        <dbReference type="Proteomes" id="UP000609874"/>
    </source>
</evidence>